<name>A0A1Y0B0H1_9LAMI</name>
<accession>A0A1Y0B0H1</accession>
<sequence>MLRKEQGEKRKETKEPPLDKKARLSLWNKSKQREQLKRTREAAESRSQSRLGNREATTRERGSSFNYCPSSGGLTRSKHSSFNKWFKIGSGKELISSLPNISIAKKPLIKIQ</sequence>
<feature type="compositionally biased region" description="Basic and acidic residues" evidence="1">
    <location>
        <begin position="31"/>
        <end position="44"/>
    </location>
</feature>
<feature type="compositionally biased region" description="Basic and acidic residues" evidence="1">
    <location>
        <begin position="52"/>
        <end position="62"/>
    </location>
</feature>
<feature type="region of interest" description="Disordered" evidence="1">
    <location>
        <begin position="1"/>
        <end position="76"/>
    </location>
</feature>
<dbReference type="EMBL" id="KY774314">
    <property type="protein sequence ID" value="ART30890.1"/>
    <property type="molecule type" value="Genomic_DNA"/>
</dbReference>
<organism evidence="2">
    <name type="scientific">Utricularia reniformis</name>
    <dbReference type="NCBI Taxonomy" id="192314"/>
    <lineage>
        <taxon>Eukaryota</taxon>
        <taxon>Viridiplantae</taxon>
        <taxon>Streptophyta</taxon>
        <taxon>Embryophyta</taxon>
        <taxon>Tracheophyta</taxon>
        <taxon>Spermatophyta</taxon>
        <taxon>Magnoliopsida</taxon>
        <taxon>eudicotyledons</taxon>
        <taxon>Gunneridae</taxon>
        <taxon>Pentapetalae</taxon>
        <taxon>asterids</taxon>
        <taxon>lamiids</taxon>
        <taxon>Lamiales</taxon>
        <taxon>Lentibulariaceae</taxon>
        <taxon>Utricularia</taxon>
    </lineage>
</organism>
<feature type="compositionally biased region" description="Polar residues" evidence="1">
    <location>
        <begin position="63"/>
        <end position="74"/>
    </location>
</feature>
<gene>
    <name evidence="2" type="ORF">AEK19_MT0636</name>
</gene>
<feature type="compositionally biased region" description="Basic and acidic residues" evidence="1">
    <location>
        <begin position="1"/>
        <end position="22"/>
    </location>
</feature>
<protein>
    <submittedName>
        <fullName evidence="2">Uncharacterized protein</fullName>
    </submittedName>
</protein>
<dbReference type="AlphaFoldDB" id="A0A1Y0B0H1"/>
<reference evidence="2" key="1">
    <citation type="submission" date="2017-03" db="EMBL/GenBank/DDBJ databases">
        <title>The mitochondrial genome of the carnivorous plant Utricularia reniformis (Lentibulariaceae): structure, comparative analysis and evolutionary landmarks.</title>
        <authorList>
            <person name="Silva S.R."/>
            <person name="Alvarenga D.O."/>
            <person name="Michael T.P."/>
            <person name="Miranda V.F.O."/>
            <person name="Varani A.M."/>
        </authorList>
    </citation>
    <scope>NUCLEOTIDE SEQUENCE</scope>
</reference>
<proteinExistence type="predicted"/>
<geneLocation type="mitochondrion" evidence="2"/>
<keyword evidence="2" id="KW-0496">Mitochondrion</keyword>
<evidence type="ECO:0000313" key="2">
    <source>
        <dbReference type="EMBL" id="ART30890.1"/>
    </source>
</evidence>
<evidence type="ECO:0000256" key="1">
    <source>
        <dbReference type="SAM" id="MobiDB-lite"/>
    </source>
</evidence>